<dbReference type="Proteomes" id="UP000005289">
    <property type="component" value="Chromosome"/>
</dbReference>
<proteinExistence type="predicted"/>
<dbReference type="HOGENOM" id="CLU_026209_3_0_6"/>
<dbReference type="KEGG" id="tti:THITH_07645"/>
<keyword evidence="3" id="KW-1185">Reference proteome</keyword>
<gene>
    <name evidence="2" type="ORF">THITH_07645</name>
</gene>
<feature type="domain" description="Serine aminopeptidase S33" evidence="1">
    <location>
        <begin position="61"/>
        <end position="299"/>
    </location>
</feature>
<dbReference type="SUPFAM" id="SSF53474">
    <property type="entry name" value="alpha/beta-Hydrolases"/>
    <property type="match status" value="1"/>
</dbReference>
<dbReference type="InterPro" id="IPR051044">
    <property type="entry name" value="MAG_DAG_Lipase"/>
</dbReference>
<name>W0DMG1_9GAMM</name>
<sequence>MLMPALRIVVGCLIALLLAACGRVQLQPAGPPVQEPELRNAVAVMADGYRLPIHRWVQDRAPDTVVLGLHGFGDYGQAYAALEATLVDTGWAAVYAYDQRGFGVTERLGVWAGGETLAADLHAVVALLRQRYPDARIVLVAESMGGAVTLRALMNDPVPDVDGVILLAPAVWGTQTMPWYQRLSLAVMLRIAPGATFSGDAVADLGIRPTDDPEVIEALRRDPMVQKEARVDTLHGVTELMTEVFDGPARFPVPTLLLYGLRDQVIPPGPVCEWLGRVPVTDLEPLRMVLYPDGYHMLTRYRGAEDPLTDIAAWLEDPAEVQRGIEVDLEQARDRICALPARGLRERRRW</sequence>
<keyword evidence="2" id="KW-0378">Hydrolase</keyword>
<dbReference type="Pfam" id="PF12146">
    <property type="entry name" value="Hydrolase_4"/>
    <property type="match status" value="1"/>
</dbReference>
<dbReference type="InterPro" id="IPR022742">
    <property type="entry name" value="Hydrolase_4"/>
</dbReference>
<dbReference type="Gene3D" id="3.40.50.1820">
    <property type="entry name" value="alpha/beta hydrolase"/>
    <property type="match status" value="1"/>
</dbReference>
<accession>W0DMG1</accession>
<evidence type="ECO:0000313" key="2">
    <source>
        <dbReference type="EMBL" id="AHE98158.1"/>
    </source>
</evidence>
<protein>
    <submittedName>
        <fullName evidence="2">Alpha/beta hydrolase</fullName>
    </submittedName>
</protein>
<dbReference type="PROSITE" id="PS51257">
    <property type="entry name" value="PROKAR_LIPOPROTEIN"/>
    <property type="match status" value="1"/>
</dbReference>
<evidence type="ECO:0000313" key="3">
    <source>
        <dbReference type="Proteomes" id="UP000005289"/>
    </source>
</evidence>
<evidence type="ECO:0000259" key="1">
    <source>
        <dbReference type="Pfam" id="PF12146"/>
    </source>
</evidence>
<dbReference type="AlphaFoldDB" id="W0DMG1"/>
<dbReference type="STRING" id="713585.THITH_07645"/>
<dbReference type="PANTHER" id="PTHR11614">
    <property type="entry name" value="PHOSPHOLIPASE-RELATED"/>
    <property type="match status" value="1"/>
</dbReference>
<organism evidence="2 3">
    <name type="scientific">Thioalkalivibrio paradoxus ARh 1</name>
    <dbReference type="NCBI Taxonomy" id="713585"/>
    <lineage>
        <taxon>Bacteria</taxon>
        <taxon>Pseudomonadati</taxon>
        <taxon>Pseudomonadota</taxon>
        <taxon>Gammaproteobacteria</taxon>
        <taxon>Chromatiales</taxon>
        <taxon>Ectothiorhodospiraceae</taxon>
        <taxon>Thioalkalivibrio</taxon>
    </lineage>
</organism>
<dbReference type="InterPro" id="IPR029058">
    <property type="entry name" value="AB_hydrolase_fold"/>
</dbReference>
<dbReference type="InterPro" id="IPR000073">
    <property type="entry name" value="AB_hydrolase_1"/>
</dbReference>
<dbReference type="GO" id="GO:0016787">
    <property type="term" value="F:hydrolase activity"/>
    <property type="evidence" value="ECO:0007669"/>
    <property type="project" value="UniProtKB-KW"/>
</dbReference>
<dbReference type="PRINTS" id="PR00111">
    <property type="entry name" value="ABHYDROLASE"/>
</dbReference>
<dbReference type="EMBL" id="CP007029">
    <property type="protein sequence ID" value="AHE98158.1"/>
    <property type="molecule type" value="Genomic_DNA"/>
</dbReference>
<reference evidence="2 3" key="1">
    <citation type="submission" date="2013-12" db="EMBL/GenBank/DDBJ databases">
        <authorList>
            <consortium name="DOE Joint Genome Institute"/>
            <person name="Muyzer G."/>
            <person name="Huntemann M."/>
            <person name="Han J."/>
            <person name="Chen A."/>
            <person name="Kyrpides N."/>
            <person name="Mavromatis K."/>
            <person name="Markowitz V."/>
            <person name="Palaniappan K."/>
            <person name="Ivanova N."/>
            <person name="Schaumberg A."/>
            <person name="Pati A."/>
            <person name="Liolios K."/>
            <person name="Nordberg H.P."/>
            <person name="Cantor M.N."/>
            <person name="Hua S.X."/>
            <person name="Woyke T."/>
        </authorList>
    </citation>
    <scope>NUCLEOTIDE SEQUENCE [LARGE SCALE GENOMIC DNA]</scope>
    <source>
        <strain evidence="2 3">ARh 1</strain>
    </source>
</reference>
<dbReference type="OrthoDB" id="9806902at2"/>